<feature type="compositionally biased region" description="Low complexity" evidence="9">
    <location>
        <begin position="53"/>
        <end position="64"/>
    </location>
</feature>
<feature type="transmembrane region" description="Helical" evidence="8">
    <location>
        <begin position="185"/>
        <end position="207"/>
    </location>
</feature>
<feature type="transmembrane region" description="Helical" evidence="8">
    <location>
        <begin position="258"/>
        <end position="280"/>
    </location>
</feature>
<dbReference type="InterPro" id="IPR045378">
    <property type="entry name" value="LNT_N"/>
</dbReference>
<feature type="compositionally biased region" description="Acidic residues" evidence="9">
    <location>
        <begin position="25"/>
        <end position="52"/>
    </location>
</feature>
<evidence type="ECO:0000256" key="5">
    <source>
        <dbReference type="ARBA" id="ARBA00022989"/>
    </source>
</evidence>
<dbReference type="InterPro" id="IPR036526">
    <property type="entry name" value="C-N_Hydrolase_sf"/>
</dbReference>
<dbReference type="PROSITE" id="PS50263">
    <property type="entry name" value="CN_HYDROLASE"/>
    <property type="match status" value="1"/>
</dbReference>
<dbReference type="CDD" id="cd07571">
    <property type="entry name" value="ALP_N-acyl_transferase"/>
    <property type="match status" value="1"/>
</dbReference>
<sequence length="625" mass="65842">MTGGRRDPKLAASQAEVTDIIPAVGDDEPPVTEEEPEDAAPDPDASDADDAGGADPSDAPAGPSRWARVGGWLSPRWPRMLAAVAAGALLSASFAPLSWWWAAILGFVVLGVVLTRPATGIGGGFGYGYLAGLAFYLPLLPWISGLVGAVPWLALAAVCAVFPAVFGLLAVVVRNLPGWPVWFALVWALVEWLKASFPFGGFPWGIIAFGQTNGPLLPLAQLGGAPLVSAAVVLLGFGFAALGLGFADWWQRRDTRDLVPPAVVLPGVCVAVVLLVTAVVSPGVRQSGAGAGDDPGVTVAAVQGNVPRLGLEFNAQRRAVLDNHVKETLRLAEDVRAGRAAAPHFVIWPENSSDIDPLANADAREQIAAAADAIGVPILVGAVVSHPEWTRDNPAASNTVIVWDPEDGPGQRHDKRIVQPFGEYLPWRGFFRLLSPYADRAGYFVPGSGTAVVEAAGVPVGVATCWEVIFDHAVRESVRNGAQMLAVPTNNATFDVTMSEQQLAFARLRAVEHDRYTVVAGTTGISAVIAPDGRERARTGFFEPAYLDSQVRLKTTRTPASTWGPAIQFVLAGLGAAAVLAAGFLAIRQNGGLTCPTRRRRKRHKTEGSAGRTAAETTSEEPHDQ</sequence>
<dbReference type="Gene3D" id="3.60.110.10">
    <property type="entry name" value="Carbon-nitrogen hydrolase"/>
    <property type="match status" value="1"/>
</dbReference>
<evidence type="ECO:0000256" key="6">
    <source>
        <dbReference type="ARBA" id="ARBA00023136"/>
    </source>
</evidence>
<dbReference type="PANTHER" id="PTHR38686">
    <property type="entry name" value="APOLIPOPROTEIN N-ACYLTRANSFERASE"/>
    <property type="match status" value="1"/>
</dbReference>
<dbReference type="InterPro" id="IPR003010">
    <property type="entry name" value="C-N_Hydrolase"/>
</dbReference>
<evidence type="ECO:0000256" key="4">
    <source>
        <dbReference type="ARBA" id="ARBA00022692"/>
    </source>
</evidence>
<keyword evidence="5 8" id="KW-1133">Transmembrane helix</keyword>
<feature type="region of interest" description="Disordered" evidence="9">
    <location>
        <begin position="1"/>
        <end position="65"/>
    </location>
</feature>
<dbReference type="PANTHER" id="PTHR38686:SF1">
    <property type="entry name" value="APOLIPOPROTEIN N-ACYLTRANSFERASE"/>
    <property type="match status" value="1"/>
</dbReference>
<comment type="catalytic activity">
    <reaction evidence="8">
        <text>N-terminal S-1,2-diacyl-sn-glyceryl-L-cysteinyl-[lipoprotein] + a glycerophospholipid = N-acyl-S-1,2-diacyl-sn-glyceryl-L-cysteinyl-[lipoprotein] + a 2-acyl-sn-glycero-3-phospholipid + H(+)</text>
        <dbReference type="Rhea" id="RHEA:48228"/>
        <dbReference type="Rhea" id="RHEA-COMP:14681"/>
        <dbReference type="Rhea" id="RHEA-COMP:14684"/>
        <dbReference type="ChEBI" id="CHEBI:15378"/>
        <dbReference type="ChEBI" id="CHEBI:136912"/>
        <dbReference type="ChEBI" id="CHEBI:140656"/>
        <dbReference type="ChEBI" id="CHEBI:140657"/>
        <dbReference type="ChEBI" id="CHEBI:140660"/>
        <dbReference type="EC" id="2.3.1.269"/>
    </reaction>
</comment>
<protein>
    <recommendedName>
        <fullName evidence="8">Apolipoprotein N-acyltransferase</fullName>
        <shortName evidence="8">ALP N-acyltransferase</shortName>
        <ecNumber evidence="8">2.3.1.269</ecNumber>
    </recommendedName>
</protein>
<evidence type="ECO:0000256" key="1">
    <source>
        <dbReference type="ARBA" id="ARBA00004651"/>
    </source>
</evidence>
<dbReference type="NCBIfam" id="TIGR00546">
    <property type="entry name" value="lnt"/>
    <property type="match status" value="1"/>
</dbReference>
<feature type="transmembrane region" description="Helical" evidence="8">
    <location>
        <begin position="149"/>
        <end position="173"/>
    </location>
</feature>
<accession>A0ABM9ME74</accession>
<feature type="domain" description="CN hydrolase" evidence="10">
    <location>
        <begin position="297"/>
        <end position="553"/>
    </location>
</feature>
<evidence type="ECO:0000313" key="11">
    <source>
        <dbReference type="EMBL" id="CAJ1583020.1"/>
    </source>
</evidence>
<comment type="pathway">
    <text evidence="8">Protein modification; lipoprotein biosynthesis (N-acyl transfer).</text>
</comment>
<keyword evidence="6 8" id="KW-0472">Membrane</keyword>
<evidence type="ECO:0000259" key="10">
    <source>
        <dbReference type="PROSITE" id="PS50263"/>
    </source>
</evidence>
<gene>
    <name evidence="8 11" type="primary">lnt</name>
    <name evidence="11" type="ORF">MU0050_002395</name>
</gene>
<dbReference type="Pfam" id="PF00795">
    <property type="entry name" value="CN_hydrolase"/>
    <property type="match status" value="1"/>
</dbReference>
<feature type="region of interest" description="Disordered" evidence="9">
    <location>
        <begin position="596"/>
        <end position="625"/>
    </location>
</feature>
<comment type="subcellular location">
    <subcellularLocation>
        <location evidence="1 8">Cell membrane</location>
        <topology evidence="1 8">Multi-pass membrane protein</topology>
    </subcellularLocation>
</comment>
<dbReference type="InterPro" id="IPR004563">
    <property type="entry name" value="Apolipo_AcylTrfase"/>
</dbReference>
<proteinExistence type="inferred from homology"/>
<keyword evidence="4 8" id="KW-0812">Transmembrane</keyword>
<dbReference type="EC" id="2.3.1.269" evidence="8"/>
<name>A0ABM9ME74_9MYCO</name>
<keyword evidence="2 8" id="KW-1003">Cell membrane</keyword>
<organism evidence="11 12">
    <name type="scientific">[Mycobacterium] wendilense</name>
    <dbReference type="NCBI Taxonomy" id="3064284"/>
    <lineage>
        <taxon>Bacteria</taxon>
        <taxon>Bacillati</taxon>
        <taxon>Actinomycetota</taxon>
        <taxon>Actinomycetes</taxon>
        <taxon>Mycobacteriales</taxon>
        <taxon>Mycobacteriaceae</taxon>
        <taxon>Mycolicibacter</taxon>
    </lineage>
</organism>
<keyword evidence="7 8" id="KW-0012">Acyltransferase</keyword>
<feature type="transmembrane region" description="Helical" evidence="8">
    <location>
        <begin position="125"/>
        <end position="143"/>
    </location>
</feature>
<feature type="transmembrane region" description="Helical" evidence="8">
    <location>
        <begin position="566"/>
        <end position="587"/>
    </location>
</feature>
<keyword evidence="3 8" id="KW-0808">Transferase</keyword>
<dbReference type="SUPFAM" id="SSF56317">
    <property type="entry name" value="Carbon-nitrogen hydrolase"/>
    <property type="match status" value="1"/>
</dbReference>
<dbReference type="Pfam" id="PF20154">
    <property type="entry name" value="LNT_N"/>
    <property type="match status" value="1"/>
</dbReference>
<reference evidence="11 12" key="1">
    <citation type="submission" date="2023-08" db="EMBL/GenBank/DDBJ databases">
        <authorList>
            <person name="Folkvardsen B D."/>
            <person name="Norman A."/>
        </authorList>
    </citation>
    <scope>NUCLEOTIDE SEQUENCE [LARGE SCALE GENOMIC DNA]</scope>
    <source>
        <strain evidence="11 12">Mu0050</strain>
    </source>
</reference>
<comment type="function">
    <text evidence="8">Catalyzes the phospholipid dependent N-acylation of the N-terminal cysteine of apolipoprotein, the last step in lipoprotein maturation.</text>
</comment>
<dbReference type="HAMAP" id="MF_01148">
    <property type="entry name" value="Lnt"/>
    <property type="match status" value="1"/>
</dbReference>
<dbReference type="RefSeq" id="WP_316516907.1">
    <property type="nucleotide sequence ID" value="NZ_OY726395.1"/>
</dbReference>
<dbReference type="EMBL" id="OY726395">
    <property type="protein sequence ID" value="CAJ1583020.1"/>
    <property type="molecule type" value="Genomic_DNA"/>
</dbReference>
<evidence type="ECO:0000256" key="7">
    <source>
        <dbReference type="ARBA" id="ARBA00023315"/>
    </source>
</evidence>
<comment type="similarity">
    <text evidence="8">Belongs to the CN hydrolase family. Apolipoprotein N-acyltransferase subfamily.</text>
</comment>
<keyword evidence="12" id="KW-1185">Reference proteome</keyword>
<evidence type="ECO:0000256" key="9">
    <source>
        <dbReference type="SAM" id="MobiDB-lite"/>
    </source>
</evidence>
<evidence type="ECO:0000256" key="3">
    <source>
        <dbReference type="ARBA" id="ARBA00022679"/>
    </source>
</evidence>
<dbReference type="Proteomes" id="UP001190466">
    <property type="component" value="Chromosome"/>
</dbReference>
<evidence type="ECO:0000313" key="12">
    <source>
        <dbReference type="Proteomes" id="UP001190466"/>
    </source>
</evidence>
<evidence type="ECO:0000256" key="2">
    <source>
        <dbReference type="ARBA" id="ARBA00022475"/>
    </source>
</evidence>
<evidence type="ECO:0000256" key="8">
    <source>
        <dbReference type="HAMAP-Rule" id="MF_01148"/>
    </source>
</evidence>
<feature type="transmembrane region" description="Helical" evidence="8">
    <location>
        <begin position="100"/>
        <end position="118"/>
    </location>
</feature>
<feature type="transmembrane region" description="Helical" evidence="8">
    <location>
        <begin position="227"/>
        <end position="246"/>
    </location>
</feature>